<keyword evidence="2" id="KW-0863">Zinc-finger</keyword>
<dbReference type="WBParaSite" id="ASIM_0001638701-mRNA-1">
    <property type="protein sequence ID" value="ASIM_0001638701-mRNA-1"/>
    <property type="gene ID" value="ASIM_0001638701"/>
</dbReference>
<evidence type="ECO:0000259" key="6">
    <source>
        <dbReference type="PROSITE" id="PS51183"/>
    </source>
</evidence>
<dbReference type="EMBL" id="UYRR01032568">
    <property type="protein sequence ID" value="VDK56058.1"/>
    <property type="molecule type" value="Genomic_DNA"/>
</dbReference>
<protein>
    <submittedName>
        <fullName evidence="10">Lysine-specific demethylase rbr-2 (inferred by orthology to a C. elegans protein)</fullName>
    </submittedName>
</protein>
<keyword evidence="1" id="KW-0479">Metal-binding</keyword>
<organism evidence="10">
    <name type="scientific">Anisakis simplex</name>
    <name type="common">Herring worm</name>
    <dbReference type="NCBI Taxonomy" id="6269"/>
    <lineage>
        <taxon>Eukaryota</taxon>
        <taxon>Metazoa</taxon>
        <taxon>Ecdysozoa</taxon>
        <taxon>Nematoda</taxon>
        <taxon>Chromadorea</taxon>
        <taxon>Rhabditida</taxon>
        <taxon>Spirurina</taxon>
        <taxon>Ascaridomorpha</taxon>
        <taxon>Ascaridoidea</taxon>
        <taxon>Anisakidae</taxon>
        <taxon>Anisakis</taxon>
        <taxon>Anisakis simplex complex</taxon>
    </lineage>
</organism>
<dbReference type="InterPro" id="IPR003349">
    <property type="entry name" value="JmjN"/>
</dbReference>
<evidence type="ECO:0000256" key="2">
    <source>
        <dbReference type="ARBA" id="ARBA00022771"/>
    </source>
</evidence>
<dbReference type="GO" id="GO:0000785">
    <property type="term" value="C:chromatin"/>
    <property type="evidence" value="ECO:0007669"/>
    <property type="project" value="TreeGrafter"/>
</dbReference>
<dbReference type="GO" id="GO:0005634">
    <property type="term" value="C:nucleus"/>
    <property type="evidence" value="ECO:0007669"/>
    <property type="project" value="TreeGrafter"/>
</dbReference>
<evidence type="ECO:0000259" key="7">
    <source>
        <dbReference type="PROSITE" id="PS51184"/>
    </source>
</evidence>
<dbReference type="SMART" id="SM00558">
    <property type="entry name" value="JmjC"/>
    <property type="match status" value="1"/>
</dbReference>
<evidence type="ECO:0000313" key="9">
    <source>
        <dbReference type="Proteomes" id="UP000267096"/>
    </source>
</evidence>
<dbReference type="SUPFAM" id="SSF46774">
    <property type="entry name" value="ARID-like"/>
    <property type="match status" value="1"/>
</dbReference>
<dbReference type="GO" id="GO:0008270">
    <property type="term" value="F:zinc ion binding"/>
    <property type="evidence" value="ECO:0007669"/>
    <property type="project" value="UniProtKB-KW"/>
</dbReference>
<evidence type="ECO:0000313" key="8">
    <source>
        <dbReference type="EMBL" id="VDK56058.1"/>
    </source>
</evidence>
<dbReference type="Pfam" id="PF02373">
    <property type="entry name" value="JmjC"/>
    <property type="match status" value="1"/>
</dbReference>
<feature type="domain" description="JmjC" evidence="7">
    <location>
        <begin position="251"/>
        <end position="417"/>
    </location>
</feature>
<dbReference type="InterPro" id="IPR019787">
    <property type="entry name" value="Znf_PHD-finger"/>
</dbReference>
<evidence type="ECO:0000256" key="1">
    <source>
        <dbReference type="ARBA" id="ARBA00022723"/>
    </source>
</evidence>
<proteinExistence type="predicted"/>
<dbReference type="PANTHER" id="PTHR10694:SF33">
    <property type="entry name" value="LYSINE-SPECIFIC DEMETHYLASE 5"/>
    <property type="match status" value="1"/>
</dbReference>
<dbReference type="GO" id="GO:0034647">
    <property type="term" value="F:histone H3K4me/H3K4me2/H3K4me3 demethylase activity"/>
    <property type="evidence" value="ECO:0007669"/>
    <property type="project" value="TreeGrafter"/>
</dbReference>
<dbReference type="SMART" id="SM00545">
    <property type="entry name" value="JmjN"/>
    <property type="match status" value="1"/>
</dbReference>
<dbReference type="GO" id="GO:0006355">
    <property type="term" value="P:regulation of DNA-templated transcription"/>
    <property type="evidence" value="ECO:0007669"/>
    <property type="project" value="TreeGrafter"/>
</dbReference>
<dbReference type="PANTHER" id="PTHR10694">
    <property type="entry name" value="LYSINE-SPECIFIC DEMETHYLASE"/>
    <property type="match status" value="1"/>
</dbReference>
<evidence type="ECO:0000313" key="10">
    <source>
        <dbReference type="WBParaSite" id="ASIM_0001638701-mRNA-1"/>
    </source>
</evidence>
<dbReference type="InterPro" id="IPR013083">
    <property type="entry name" value="Znf_RING/FYVE/PHD"/>
</dbReference>
<dbReference type="Proteomes" id="UP000267096">
    <property type="component" value="Unassembled WGS sequence"/>
</dbReference>
<dbReference type="InterPro" id="IPR048615">
    <property type="entry name" value="KDM5_C-hel"/>
</dbReference>
<feature type="region of interest" description="Disordered" evidence="5">
    <location>
        <begin position="135"/>
        <end position="158"/>
    </location>
</feature>
<keyword evidence="3" id="KW-0862">Zinc</keyword>
<dbReference type="Pfam" id="PF02375">
    <property type="entry name" value="JmjN"/>
    <property type="match status" value="1"/>
</dbReference>
<dbReference type="Pfam" id="PF02928">
    <property type="entry name" value="zf-C5HC2"/>
    <property type="match status" value="1"/>
</dbReference>
<dbReference type="InterPro" id="IPR036431">
    <property type="entry name" value="ARID_dom_sf"/>
</dbReference>
<dbReference type="Gene3D" id="3.30.40.10">
    <property type="entry name" value="Zinc/RING finger domain, C3HC4 (zinc finger)"/>
    <property type="match status" value="1"/>
</dbReference>
<dbReference type="Pfam" id="PF21323">
    <property type="entry name" value="KDM5_C-hel"/>
    <property type="match status" value="1"/>
</dbReference>
<dbReference type="OrthoDB" id="1678912at2759"/>
<dbReference type="GO" id="GO:0003677">
    <property type="term" value="F:DNA binding"/>
    <property type="evidence" value="ECO:0007669"/>
    <property type="project" value="InterPro"/>
</dbReference>
<evidence type="ECO:0000256" key="4">
    <source>
        <dbReference type="ARBA" id="ARBA00023004"/>
    </source>
</evidence>
<evidence type="ECO:0000256" key="3">
    <source>
        <dbReference type="ARBA" id="ARBA00022833"/>
    </source>
</evidence>
<accession>A0A0M3K5Z6</accession>
<dbReference type="InterPro" id="IPR004198">
    <property type="entry name" value="Znf_C5HC2"/>
</dbReference>
<keyword evidence="4" id="KW-0408">Iron</keyword>
<dbReference type="AlphaFoldDB" id="A0A0M3K5Z6"/>
<sequence length="578" mass="66963">MNRSYEKFYRHFERPPFAPTYYPSEEEFVDPISYIAKIKPEAERYGVVKIKPPPSFHPPFAIDSEHFEFTPRVQKLNQIDGLVRSKLIFDTELTNFWHLKGQPLHIPCIENKYVDLFRLSRDVYKLSETEEEANREECVKSMQGRRRAPEPRTKSMAGLRHPITSDDQIRNCSEVKKVKSFDPMDEVMCKKCGRGDDEKCLLLCEDCDYSLHTYCCEPPLNNVPKGSTVGSGFPMPGKDFSQYSDAKERERYSNHPWNLNVMPVLRESVLSHIDTGISGMMVPWVYVGMCFSAFCWHTEDHWTYSVNYMHRGERKIWYGVSGLDGQQFDDVVKTLVPDLFEKQPDLLHHMTTTINPALLIQKGVKVYSVHQEPGEFVITFPRAYHAGYNEGLNVAEAVNFAPADWLCRGWLCIADYARVRRNCVFSFEELIVRMAKNASALSVVMCLAAYEQMHKICSRESNLRKCVAEMGVDKTSRELYENIADDLRSCAVCRTTLFMSGLQCKHERLVCLEHADRLCSKCQPSDLTLKYRYTLDELVPFMTSLQAKTKDYVEWREKMSKLLDAQPEHKPSEHLTRF</sequence>
<reference evidence="8 9" key="2">
    <citation type="submission" date="2018-11" db="EMBL/GenBank/DDBJ databases">
        <authorList>
            <consortium name="Pathogen Informatics"/>
        </authorList>
    </citation>
    <scope>NUCLEOTIDE SEQUENCE [LARGE SCALE GENOMIC DNA]</scope>
</reference>
<evidence type="ECO:0000256" key="5">
    <source>
        <dbReference type="SAM" id="MobiDB-lite"/>
    </source>
</evidence>
<name>A0A0M3K5Z6_ANISI</name>
<gene>
    <name evidence="8" type="ORF">ASIM_LOCUS15794</name>
</gene>
<reference evidence="10" key="1">
    <citation type="submission" date="2017-02" db="UniProtKB">
        <authorList>
            <consortium name="WormBaseParasite"/>
        </authorList>
    </citation>
    <scope>IDENTIFICATION</scope>
</reference>
<dbReference type="Pfam" id="PF00628">
    <property type="entry name" value="PHD"/>
    <property type="match status" value="1"/>
</dbReference>
<dbReference type="SUPFAM" id="SSF51197">
    <property type="entry name" value="Clavaminate synthase-like"/>
    <property type="match status" value="1"/>
</dbReference>
<dbReference type="PROSITE" id="PS51184">
    <property type="entry name" value="JMJC"/>
    <property type="match status" value="1"/>
</dbReference>
<dbReference type="InterPro" id="IPR003347">
    <property type="entry name" value="JmjC_dom"/>
</dbReference>
<keyword evidence="9" id="KW-1185">Reference proteome</keyword>
<dbReference type="PROSITE" id="PS51183">
    <property type="entry name" value="JMJN"/>
    <property type="match status" value="1"/>
</dbReference>
<dbReference type="Gene3D" id="2.60.120.650">
    <property type="entry name" value="Cupin"/>
    <property type="match status" value="1"/>
</dbReference>
<feature type="domain" description="JmjN" evidence="6">
    <location>
        <begin position="18"/>
        <end position="59"/>
    </location>
</feature>